<name>A0A851P8H3_9GALL</name>
<protein>
    <submittedName>
        <fullName evidence="2">CDCA2 protein</fullName>
    </submittedName>
</protein>
<dbReference type="EMBL" id="WBMW01004441">
    <property type="protein sequence ID" value="NXC47465.1"/>
    <property type="molecule type" value="Genomic_DNA"/>
</dbReference>
<proteinExistence type="predicted"/>
<feature type="compositionally biased region" description="Basic and acidic residues" evidence="1">
    <location>
        <begin position="28"/>
        <end position="52"/>
    </location>
</feature>
<keyword evidence="3" id="KW-1185">Reference proteome</keyword>
<feature type="non-terminal residue" evidence="2">
    <location>
        <position position="1"/>
    </location>
</feature>
<dbReference type="AlphaFoldDB" id="A0A851P8H3"/>
<evidence type="ECO:0000313" key="3">
    <source>
        <dbReference type="Proteomes" id="UP000613066"/>
    </source>
</evidence>
<evidence type="ECO:0000256" key="1">
    <source>
        <dbReference type="SAM" id="MobiDB-lite"/>
    </source>
</evidence>
<sequence length="116" mass="12398">PLVGDAAGDPAWPLSSKENVSGRLVPSGDERYSTPDRGKAGEKSHCGTSEKQRRKNIDFATVTTAEFGITPESFTIGSIGKSPAAQKLRRRSAIGARGSPENNALIQFLAQQRSTR</sequence>
<feature type="region of interest" description="Disordered" evidence="1">
    <location>
        <begin position="1"/>
        <end position="52"/>
    </location>
</feature>
<evidence type="ECO:0000313" key="2">
    <source>
        <dbReference type="EMBL" id="NXC47465.1"/>
    </source>
</evidence>
<accession>A0A851P8H3</accession>
<reference evidence="2" key="1">
    <citation type="submission" date="2019-09" db="EMBL/GenBank/DDBJ databases">
        <title>Bird 10,000 Genomes (B10K) Project - Family phase.</title>
        <authorList>
            <person name="Zhang G."/>
        </authorList>
    </citation>
    <scope>NUCLEOTIDE SEQUENCE</scope>
    <source>
        <strain evidence="2">B10K-DU-001-08</strain>
        <tissue evidence="2">Muscle</tissue>
    </source>
</reference>
<organism evidence="2 3">
    <name type="scientific">Penelope pileata</name>
    <dbReference type="NCBI Taxonomy" id="1118817"/>
    <lineage>
        <taxon>Eukaryota</taxon>
        <taxon>Metazoa</taxon>
        <taxon>Chordata</taxon>
        <taxon>Craniata</taxon>
        <taxon>Vertebrata</taxon>
        <taxon>Euteleostomi</taxon>
        <taxon>Archelosauria</taxon>
        <taxon>Archosauria</taxon>
        <taxon>Dinosauria</taxon>
        <taxon>Saurischia</taxon>
        <taxon>Theropoda</taxon>
        <taxon>Coelurosauria</taxon>
        <taxon>Aves</taxon>
        <taxon>Neognathae</taxon>
        <taxon>Galloanserae</taxon>
        <taxon>Galliformes</taxon>
        <taxon>Cracidae</taxon>
        <taxon>Penelope</taxon>
    </lineage>
</organism>
<dbReference type="OrthoDB" id="9947694at2759"/>
<comment type="caution">
    <text evidence="2">The sequence shown here is derived from an EMBL/GenBank/DDBJ whole genome shotgun (WGS) entry which is preliminary data.</text>
</comment>
<gene>
    <name evidence="2" type="primary">Cdca2</name>
    <name evidence="2" type="ORF">PENPIL_R15544</name>
</gene>
<feature type="non-terminal residue" evidence="2">
    <location>
        <position position="116"/>
    </location>
</feature>
<dbReference type="Proteomes" id="UP000613066">
    <property type="component" value="Unassembled WGS sequence"/>
</dbReference>